<dbReference type="InterPro" id="IPR011256">
    <property type="entry name" value="Reg_factor_effector_dom_sf"/>
</dbReference>
<dbReference type="PANTHER" id="PTHR30204:SF69">
    <property type="entry name" value="MERR-FAMILY TRANSCRIPTIONAL REGULATOR"/>
    <property type="match status" value="1"/>
</dbReference>
<accession>A0ABS6KE97</accession>
<dbReference type="Pfam" id="PF06445">
    <property type="entry name" value="GyrI-like"/>
    <property type="match status" value="1"/>
</dbReference>
<keyword evidence="3" id="KW-0238">DNA-binding</keyword>
<dbReference type="Pfam" id="PF13411">
    <property type="entry name" value="MerR_1"/>
    <property type="match status" value="1"/>
</dbReference>
<dbReference type="InterPro" id="IPR009061">
    <property type="entry name" value="DNA-bd_dom_put_sf"/>
</dbReference>
<dbReference type="Gene3D" id="1.10.1660.10">
    <property type="match status" value="1"/>
</dbReference>
<evidence type="ECO:0000256" key="3">
    <source>
        <dbReference type="ARBA" id="ARBA00023125"/>
    </source>
</evidence>
<dbReference type="SMART" id="SM00422">
    <property type="entry name" value="HTH_MERR"/>
    <property type="match status" value="1"/>
</dbReference>
<evidence type="ECO:0000313" key="7">
    <source>
        <dbReference type="Proteomes" id="UP001314681"/>
    </source>
</evidence>
<dbReference type="Proteomes" id="UP001314681">
    <property type="component" value="Unassembled WGS sequence"/>
</dbReference>
<organism evidence="6 7">
    <name type="scientific">Diplocloster modestus</name>
    <dbReference type="NCBI Taxonomy" id="2850322"/>
    <lineage>
        <taxon>Bacteria</taxon>
        <taxon>Bacillati</taxon>
        <taxon>Bacillota</taxon>
        <taxon>Clostridia</taxon>
        <taxon>Lachnospirales</taxon>
        <taxon>Lachnospiraceae</taxon>
        <taxon>Diplocloster</taxon>
    </lineage>
</organism>
<proteinExistence type="predicted"/>
<protein>
    <submittedName>
        <fullName evidence="6">MerR family transcriptional regulator</fullName>
    </submittedName>
</protein>
<dbReference type="PROSITE" id="PS50937">
    <property type="entry name" value="HTH_MERR_2"/>
    <property type="match status" value="1"/>
</dbReference>
<sequence length="275" mass="32058">MKELFTVGELSKLFSMNIRTLRYYDQVGILKPEMTDNKTGYRYYSTRQFERLNTIKYLRALDMPIEKIAHFFDNKDPETMVELLRGQQADISCKIAGLQTISRKIDNRLTQIQDAVCSSMNIIRIRHLEKRAVLSLRKEIPRGTDLEYPIRELERLNALSPAMFLGKVGVSISADDLRNRKFDRFSEIFVFVEDEDRYEGNLEYQKEQDYLTIRFSGTHVKSDDSYNLLLDFMEKENLRMTGSSVEITLIDSGLTNNQSEFVTELQIPFEDGTPL</sequence>
<dbReference type="Gene3D" id="3.20.80.10">
    <property type="entry name" value="Regulatory factor, effector binding domain"/>
    <property type="match status" value="1"/>
</dbReference>
<reference evidence="6 7" key="1">
    <citation type="submission" date="2021-06" db="EMBL/GenBank/DDBJ databases">
        <title>Description of novel taxa of the family Lachnospiraceae.</title>
        <authorList>
            <person name="Chaplin A.V."/>
            <person name="Sokolova S.R."/>
            <person name="Pikina A.P."/>
            <person name="Korzhanova M."/>
            <person name="Belova V."/>
            <person name="Korostin D."/>
            <person name="Efimov B.A."/>
        </authorList>
    </citation>
    <scope>NUCLEOTIDE SEQUENCE [LARGE SCALE GENOMIC DNA]</scope>
    <source>
        <strain evidence="6 7">ASD4241</strain>
    </source>
</reference>
<dbReference type="EMBL" id="JAHQCX010000024">
    <property type="protein sequence ID" value="MBU9728847.1"/>
    <property type="molecule type" value="Genomic_DNA"/>
</dbReference>
<keyword evidence="4" id="KW-0804">Transcription</keyword>
<keyword evidence="1" id="KW-0678">Repressor</keyword>
<dbReference type="InterPro" id="IPR029442">
    <property type="entry name" value="GyrI-like"/>
</dbReference>
<evidence type="ECO:0000259" key="5">
    <source>
        <dbReference type="PROSITE" id="PS50937"/>
    </source>
</evidence>
<gene>
    <name evidence="6" type="ORF">KTH90_22910</name>
</gene>
<evidence type="ECO:0000313" key="6">
    <source>
        <dbReference type="EMBL" id="MBU9728847.1"/>
    </source>
</evidence>
<dbReference type="SUPFAM" id="SSF55136">
    <property type="entry name" value="Probable bacterial effector-binding domain"/>
    <property type="match status" value="1"/>
</dbReference>
<evidence type="ECO:0000256" key="2">
    <source>
        <dbReference type="ARBA" id="ARBA00023015"/>
    </source>
</evidence>
<dbReference type="InterPro" id="IPR047057">
    <property type="entry name" value="MerR_fam"/>
</dbReference>
<dbReference type="CDD" id="cd01107">
    <property type="entry name" value="HTH_BmrR"/>
    <property type="match status" value="1"/>
</dbReference>
<name>A0ABS6KE97_9FIRM</name>
<keyword evidence="2" id="KW-0805">Transcription regulation</keyword>
<comment type="caution">
    <text evidence="6">The sequence shown here is derived from an EMBL/GenBank/DDBJ whole genome shotgun (WGS) entry which is preliminary data.</text>
</comment>
<evidence type="ECO:0000256" key="1">
    <source>
        <dbReference type="ARBA" id="ARBA00022491"/>
    </source>
</evidence>
<keyword evidence="7" id="KW-1185">Reference proteome</keyword>
<dbReference type="PANTHER" id="PTHR30204">
    <property type="entry name" value="REDOX-CYCLING DRUG-SENSING TRANSCRIPTIONAL ACTIVATOR SOXR"/>
    <property type="match status" value="1"/>
</dbReference>
<evidence type="ECO:0000256" key="4">
    <source>
        <dbReference type="ARBA" id="ARBA00023163"/>
    </source>
</evidence>
<feature type="domain" description="HTH merR-type" evidence="5">
    <location>
        <begin position="4"/>
        <end position="74"/>
    </location>
</feature>
<dbReference type="InterPro" id="IPR000551">
    <property type="entry name" value="MerR-type_HTH_dom"/>
</dbReference>
<dbReference type="SUPFAM" id="SSF46955">
    <property type="entry name" value="Putative DNA-binding domain"/>
    <property type="match status" value="1"/>
</dbReference>
<dbReference type="RefSeq" id="WP_158355743.1">
    <property type="nucleotide sequence ID" value="NZ_JAHQCX010000024.1"/>
</dbReference>